<dbReference type="InterPro" id="IPR048466">
    <property type="entry name" value="DNA_pol3_delta-like_C"/>
</dbReference>
<dbReference type="GO" id="GO:0003887">
    <property type="term" value="F:DNA-directed DNA polymerase activity"/>
    <property type="evidence" value="ECO:0007669"/>
    <property type="project" value="UniProtKB-KW"/>
</dbReference>
<dbReference type="Gene3D" id="1.10.8.60">
    <property type="match status" value="1"/>
</dbReference>
<evidence type="ECO:0000313" key="12">
    <source>
        <dbReference type="Proteomes" id="UP000625210"/>
    </source>
</evidence>
<organism evidence="11 12">
    <name type="scientific">Marinithermofilum abyssi</name>
    <dbReference type="NCBI Taxonomy" id="1571185"/>
    <lineage>
        <taxon>Bacteria</taxon>
        <taxon>Bacillati</taxon>
        <taxon>Bacillota</taxon>
        <taxon>Bacilli</taxon>
        <taxon>Bacillales</taxon>
        <taxon>Thermoactinomycetaceae</taxon>
        <taxon>Marinithermofilum</taxon>
    </lineage>
</organism>
<dbReference type="GO" id="GO:0006261">
    <property type="term" value="P:DNA-templated DNA replication"/>
    <property type="evidence" value="ECO:0007669"/>
    <property type="project" value="TreeGrafter"/>
</dbReference>
<dbReference type="Gene3D" id="3.40.50.300">
    <property type="entry name" value="P-loop containing nucleotide triphosphate hydrolases"/>
    <property type="match status" value="1"/>
</dbReference>
<dbReference type="AlphaFoldDB" id="A0A8J2VEY4"/>
<dbReference type="EC" id="2.7.7.7" evidence="1"/>
<keyword evidence="6" id="KW-0239">DNA-directed DNA polymerase</keyword>
<dbReference type="Pfam" id="PF21694">
    <property type="entry name" value="DNA_pol3_delta_C"/>
    <property type="match status" value="1"/>
</dbReference>
<sequence>MKVMADYRQAAKDVKEGKIAPVYLLYGTETFLMDEMCDWIKTQALQGGDAGFNLVVMDLEEQPVQSLVREAETPSFFGGKRVVIGKNAWFLTGTRVKAKVEHRPEELLDYAQNPLQDNVLILTVPAEKLDTRKKLVRQLKEKAVTVSFAPLEPKELTGWVARRLKQFQVQVHPQAADRLVQLAGNDLRLLASECEKLAVYVGRGGTVTPDAVAELVPRTLEQDVFKLINSVAKRNTGEALGIFHDLLQNKEEPIRILALIIRQFRMMLQVKVMAEQGKAAKEIASLLRVHPYPVKLALQQGRSFSEETLRCLLQRAIEADQWIKSGKIDKVLAVERLLLQADISSSTFG</sequence>
<feature type="domain" description="DNA polymerase III delta N-terminal" evidence="9">
    <location>
        <begin position="23"/>
        <end position="147"/>
    </location>
</feature>
<reference evidence="11" key="2">
    <citation type="submission" date="2020-09" db="EMBL/GenBank/DDBJ databases">
        <authorList>
            <person name="Sun Q."/>
            <person name="Zhou Y."/>
        </authorList>
    </citation>
    <scope>NUCLEOTIDE SEQUENCE</scope>
    <source>
        <strain evidence="11">CGMCC 1.15179</strain>
    </source>
</reference>
<dbReference type="PANTHER" id="PTHR34388:SF1">
    <property type="entry name" value="DNA POLYMERASE III SUBUNIT DELTA"/>
    <property type="match status" value="1"/>
</dbReference>
<evidence type="ECO:0000313" key="11">
    <source>
        <dbReference type="EMBL" id="GGE14413.1"/>
    </source>
</evidence>
<evidence type="ECO:0000256" key="4">
    <source>
        <dbReference type="ARBA" id="ARBA00022695"/>
    </source>
</evidence>
<dbReference type="EMBL" id="BMHQ01000004">
    <property type="protein sequence ID" value="GGE14413.1"/>
    <property type="molecule type" value="Genomic_DNA"/>
</dbReference>
<evidence type="ECO:0000256" key="6">
    <source>
        <dbReference type="ARBA" id="ARBA00022932"/>
    </source>
</evidence>
<dbReference type="GO" id="GO:0009360">
    <property type="term" value="C:DNA polymerase III complex"/>
    <property type="evidence" value="ECO:0007669"/>
    <property type="project" value="InterPro"/>
</dbReference>
<evidence type="ECO:0000256" key="2">
    <source>
        <dbReference type="ARBA" id="ARBA00017703"/>
    </source>
</evidence>
<evidence type="ECO:0000256" key="3">
    <source>
        <dbReference type="ARBA" id="ARBA00022679"/>
    </source>
</evidence>
<dbReference type="Gene3D" id="1.20.272.10">
    <property type="match status" value="1"/>
</dbReference>
<evidence type="ECO:0000256" key="5">
    <source>
        <dbReference type="ARBA" id="ARBA00022705"/>
    </source>
</evidence>
<gene>
    <name evidence="11" type="primary">holA</name>
    <name evidence="11" type="ORF">GCM10011571_14840</name>
</gene>
<evidence type="ECO:0000256" key="8">
    <source>
        <dbReference type="ARBA" id="ARBA00049244"/>
    </source>
</evidence>
<proteinExistence type="inferred from homology"/>
<comment type="catalytic activity">
    <reaction evidence="8">
        <text>DNA(n) + a 2'-deoxyribonucleoside 5'-triphosphate = DNA(n+1) + diphosphate</text>
        <dbReference type="Rhea" id="RHEA:22508"/>
        <dbReference type="Rhea" id="RHEA-COMP:17339"/>
        <dbReference type="Rhea" id="RHEA-COMP:17340"/>
        <dbReference type="ChEBI" id="CHEBI:33019"/>
        <dbReference type="ChEBI" id="CHEBI:61560"/>
        <dbReference type="ChEBI" id="CHEBI:173112"/>
        <dbReference type="EC" id="2.7.7.7"/>
    </reaction>
</comment>
<comment type="similarity">
    <text evidence="7">Belongs to the DNA polymerase HolA subunit family.</text>
</comment>
<dbReference type="InterPro" id="IPR010372">
    <property type="entry name" value="DNA_pol3_delta_N"/>
</dbReference>
<dbReference type="Pfam" id="PF06144">
    <property type="entry name" value="DNA_pol3_delta"/>
    <property type="match status" value="1"/>
</dbReference>
<dbReference type="SUPFAM" id="SSF48019">
    <property type="entry name" value="post-AAA+ oligomerization domain-like"/>
    <property type="match status" value="1"/>
</dbReference>
<dbReference type="InterPro" id="IPR008921">
    <property type="entry name" value="DNA_pol3_clamp-load_cplx_C"/>
</dbReference>
<dbReference type="NCBIfam" id="TIGR01128">
    <property type="entry name" value="holA"/>
    <property type="match status" value="1"/>
</dbReference>
<comment type="caution">
    <text evidence="11">The sequence shown here is derived from an EMBL/GenBank/DDBJ whole genome shotgun (WGS) entry which is preliminary data.</text>
</comment>
<protein>
    <recommendedName>
        <fullName evidence="2">DNA polymerase III subunit delta</fullName>
        <ecNumber evidence="1">2.7.7.7</ecNumber>
    </recommendedName>
</protein>
<name>A0A8J2VEY4_9BACL</name>
<reference evidence="11" key="1">
    <citation type="journal article" date="2014" name="Int. J. Syst. Evol. Microbiol.">
        <title>Complete genome sequence of Corynebacterium casei LMG S-19264T (=DSM 44701T), isolated from a smear-ripened cheese.</title>
        <authorList>
            <consortium name="US DOE Joint Genome Institute (JGI-PGF)"/>
            <person name="Walter F."/>
            <person name="Albersmeier A."/>
            <person name="Kalinowski J."/>
            <person name="Ruckert C."/>
        </authorList>
    </citation>
    <scope>NUCLEOTIDE SEQUENCE</scope>
    <source>
        <strain evidence="11">CGMCC 1.15179</strain>
    </source>
</reference>
<keyword evidence="4" id="KW-0548">Nucleotidyltransferase</keyword>
<dbReference type="InterPro" id="IPR005790">
    <property type="entry name" value="DNA_polIII_delta"/>
</dbReference>
<dbReference type="InterPro" id="IPR027417">
    <property type="entry name" value="P-loop_NTPase"/>
</dbReference>
<accession>A0A8J2VEY4</accession>
<dbReference type="SUPFAM" id="SSF52540">
    <property type="entry name" value="P-loop containing nucleoside triphosphate hydrolases"/>
    <property type="match status" value="1"/>
</dbReference>
<keyword evidence="3" id="KW-0808">Transferase</keyword>
<feature type="domain" description="DNA polymerase III delta subunit-like C-terminal" evidence="10">
    <location>
        <begin position="221"/>
        <end position="340"/>
    </location>
</feature>
<keyword evidence="12" id="KW-1185">Reference proteome</keyword>
<dbReference type="Proteomes" id="UP000625210">
    <property type="component" value="Unassembled WGS sequence"/>
</dbReference>
<evidence type="ECO:0000256" key="7">
    <source>
        <dbReference type="ARBA" id="ARBA00034754"/>
    </source>
</evidence>
<evidence type="ECO:0000259" key="10">
    <source>
        <dbReference type="Pfam" id="PF21694"/>
    </source>
</evidence>
<dbReference type="GO" id="GO:0003677">
    <property type="term" value="F:DNA binding"/>
    <property type="evidence" value="ECO:0007669"/>
    <property type="project" value="InterPro"/>
</dbReference>
<evidence type="ECO:0000256" key="1">
    <source>
        <dbReference type="ARBA" id="ARBA00012417"/>
    </source>
</evidence>
<dbReference type="PANTHER" id="PTHR34388">
    <property type="entry name" value="DNA POLYMERASE III SUBUNIT DELTA"/>
    <property type="match status" value="1"/>
</dbReference>
<evidence type="ECO:0000259" key="9">
    <source>
        <dbReference type="Pfam" id="PF06144"/>
    </source>
</evidence>
<keyword evidence="5" id="KW-0235">DNA replication</keyword>